<gene>
    <name evidence="1" type="ORF">WN55_10555</name>
</gene>
<reference evidence="1 2" key="1">
    <citation type="submission" date="2015-07" db="EMBL/GenBank/DDBJ databases">
        <title>The genome of Dufourea novaeangliae.</title>
        <authorList>
            <person name="Pan H."/>
            <person name="Kapheim K."/>
        </authorList>
    </citation>
    <scope>NUCLEOTIDE SEQUENCE [LARGE SCALE GENOMIC DNA]</scope>
    <source>
        <strain evidence="1">0120121106</strain>
        <tissue evidence="1">Whole body</tissue>
    </source>
</reference>
<keyword evidence="2" id="KW-1185">Reference proteome</keyword>
<sequence>MCKSRIAFRNWGNHLNPVIRGSEATPVYINQPDYRVWIKTGTGISTAEDEKLEQLSMVGPDAMLRARL</sequence>
<organism evidence="1 2">
    <name type="scientific">Dufourea novaeangliae</name>
    <name type="common">Sweat bee</name>
    <dbReference type="NCBI Taxonomy" id="178035"/>
    <lineage>
        <taxon>Eukaryota</taxon>
        <taxon>Metazoa</taxon>
        <taxon>Ecdysozoa</taxon>
        <taxon>Arthropoda</taxon>
        <taxon>Hexapoda</taxon>
        <taxon>Insecta</taxon>
        <taxon>Pterygota</taxon>
        <taxon>Neoptera</taxon>
        <taxon>Endopterygota</taxon>
        <taxon>Hymenoptera</taxon>
        <taxon>Apocrita</taxon>
        <taxon>Aculeata</taxon>
        <taxon>Apoidea</taxon>
        <taxon>Anthophila</taxon>
        <taxon>Halictidae</taxon>
        <taxon>Rophitinae</taxon>
        <taxon>Dufourea</taxon>
    </lineage>
</organism>
<dbReference type="EMBL" id="KQ434809">
    <property type="protein sequence ID" value="KZC06644.1"/>
    <property type="molecule type" value="Genomic_DNA"/>
</dbReference>
<name>A0A154P5N0_DUFNO</name>
<protein>
    <submittedName>
        <fullName evidence="1">Uncharacterized protein</fullName>
    </submittedName>
</protein>
<accession>A0A154P5N0</accession>
<proteinExistence type="predicted"/>
<dbReference type="AlphaFoldDB" id="A0A154P5N0"/>
<evidence type="ECO:0000313" key="1">
    <source>
        <dbReference type="EMBL" id="KZC06644.1"/>
    </source>
</evidence>
<evidence type="ECO:0000313" key="2">
    <source>
        <dbReference type="Proteomes" id="UP000076502"/>
    </source>
</evidence>
<dbReference type="Proteomes" id="UP000076502">
    <property type="component" value="Unassembled WGS sequence"/>
</dbReference>